<dbReference type="EC" id="7.1.1.2" evidence="2 16"/>
<feature type="domain" description="NADH:quinone oxidoreductase/Mrp antiporter transmembrane" evidence="17">
    <location>
        <begin position="110"/>
        <end position="382"/>
    </location>
</feature>
<dbReference type="Pfam" id="PF06455">
    <property type="entry name" value="NADH5_C"/>
    <property type="match status" value="1"/>
</dbReference>
<evidence type="ECO:0000256" key="4">
    <source>
        <dbReference type="ARBA" id="ARBA00022448"/>
    </source>
</evidence>
<evidence type="ECO:0000256" key="3">
    <source>
        <dbReference type="ARBA" id="ARBA00021096"/>
    </source>
</evidence>
<evidence type="ECO:0000256" key="14">
    <source>
        <dbReference type="ARBA" id="ARBA00023136"/>
    </source>
</evidence>
<dbReference type="AlphaFoldDB" id="A0A6B9IVW7"/>
<dbReference type="PRINTS" id="PR01434">
    <property type="entry name" value="NADHDHGNASE5"/>
</dbReference>
<keyword evidence="14 16" id="KW-0472">Membrane</keyword>
<feature type="transmembrane region" description="Helical" evidence="16">
    <location>
        <begin position="215"/>
        <end position="234"/>
    </location>
</feature>
<reference evidence="20" key="2">
    <citation type="journal article" date="2020" name="Eur. J. Soil Biol.">
        <title>Phylogeny of the Eisenia nordenskioldi complex based on mitochondrial genomes.</title>
        <authorList>
            <person name="Shekhovtsov S."/>
            <person name="Golovanova E."/>
            <person name="Ershov N."/>
            <person name="Poluboyarova T."/>
            <person name="Berman D."/>
            <person name="Bulakhova N."/>
            <person name="Szederjesi T."/>
            <person name="Peltek S."/>
        </authorList>
    </citation>
    <scope>NUCLEOTIDE SEQUENCE</scope>
</reference>
<feature type="transmembrane region" description="Helical" evidence="16">
    <location>
        <begin position="295"/>
        <end position="317"/>
    </location>
</feature>
<keyword evidence="6 16" id="KW-0812">Transmembrane</keyword>
<keyword evidence="5" id="KW-0679">Respiratory chain</keyword>
<dbReference type="PANTHER" id="PTHR42829:SF2">
    <property type="entry name" value="NADH-UBIQUINONE OXIDOREDUCTASE CHAIN 5"/>
    <property type="match status" value="1"/>
</dbReference>
<feature type="domain" description="NADH dehydrogenase subunit 5 C-terminal" evidence="19">
    <location>
        <begin position="392"/>
        <end position="571"/>
    </location>
</feature>
<dbReference type="InterPro" id="IPR001750">
    <property type="entry name" value="ND/Mrp_TM"/>
</dbReference>
<evidence type="ECO:0000256" key="10">
    <source>
        <dbReference type="ARBA" id="ARBA00022989"/>
    </source>
</evidence>
<dbReference type="GO" id="GO:0008137">
    <property type="term" value="F:NADH dehydrogenase (ubiquinone) activity"/>
    <property type="evidence" value="ECO:0007669"/>
    <property type="project" value="UniProtKB-EC"/>
</dbReference>
<feature type="transmembrane region" description="Helical" evidence="16">
    <location>
        <begin position="12"/>
        <end position="31"/>
    </location>
</feature>
<keyword evidence="12 16" id="KW-0830">Ubiquinone</keyword>
<comment type="function">
    <text evidence="16">Core subunit of the mitochondrial membrane respiratory chain NADH dehydrogenase (Complex I) which catalyzes electron transfer from NADH through the respiratory chain, using ubiquinone as an electron acceptor. Essential for the catalytic activity and assembly of complex I.</text>
</comment>
<comment type="subcellular location">
    <subcellularLocation>
        <location evidence="1">Mitochondrion inner membrane</location>
        <topology evidence="1">Multi-pass membrane protein</topology>
    </subcellularLocation>
</comment>
<evidence type="ECO:0000256" key="12">
    <source>
        <dbReference type="ARBA" id="ARBA00023075"/>
    </source>
</evidence>
<evidence type="ECO:0000256" key="2">
    <source>
        <dbReference type="ARBA" id="ARBA00012944"/>
    </source>
</evidence>
<feature type="domain" description="NADH-Ubiquinone oxidoreductase (complex I) chain 5 N-terminal" evidence="18">
    <location>
        <begin position="43"/>
        <end position="91"/>
    </location>
</feature>
<comment type="similarity">
    <text evidence="16">Belongs to the complex I subunit 5 family.</text>
</comment>
<dbReference type="GO" id="GO:0042773">
    <property type="term" value="P:ATP synthesis coupled electron transport"/>
    <property type="evidence" value="ECO:0007669"/>
    <property type="project" value="InterPro"/>
</dbReference>
<dbReference type="GO" id="GO:0005743">
    <property type="term" value="C:mitochondrial inner membrane"/>
    <property type="evidence" value="ECO:0007669"/>
    <property type="project" value="UniProtKB-SubCell"/>
</dbReference>
<keyword evidence="4 16" id="KW-0813">Transport</keyword>
<keyword evidence="11 16" id="KW-0520">NAD</keyword>
<feature type="transmembrane region" description="Helical" evidence="16">
    <location>
        <begin position="87"/>
        <end position="108"/>
    </location>
</feature>
<evidence type="ECO:0000256" key="11">
    <source>
        <dbReference type="ARBA" id="ARBA00023027"/>
    </source>
</evidence>
<feature type="transmembrane region" description="Helical" evidence="16">
    <location>
        <begin position="338"/>
        <end position="356"/>
    </location>
</feature>
<evidence type="ECO:0000259" key="17">
    <source>
        <dbReference type="Pfam" id="PF00361"/>
    </source>
</evidence>
<reference evidence="20" key="1">
    <citation type="submission" date="2019-03" db="EMBL/GenBank/DDBJ databases">
        <authorList>
            <person name="Shekhovtsov S.V."/>
            <person name="Golovanova E.V."/>
            <person name="Berman D.I."/>
            <person name="Bulakhova N.A."/>
            <person name="Szederjesi T."/>
            <person name="Peltek S.E."/>
        </authorList>
    </citation>
    <scope>NUCLEOTIDE SEQUENCE</scope>
</reference>
<evidence type="ECO:0000256" key="16">
    <source>
        <dbReference type="RuleBase" id="RU003404"/>
    </source>
</evidence>
<name>A0A6B9IVW7_9ANNE</name>
<evidence type="ECO:0000256" key="7">
    <source>
        <dbReference type="ARBA" id="ARBA00022792"/>
    </source>
</evidence>
<keyword evidence="9" id="KW-0249">Electron transport</keyword>
<feature type="transmembrane region" description="Helical" evidence="16">
    <location>
        <begin position="419"/>
        <end position="441"/>
    </location>
</feature>
<feature type="transmembrane region" description="Helical" evidence="16">
    <location>
        <begin position="376"/>
        <end position="398"/>
    </location>
</feature>
<evidence type="ECO:0000256" key="15">
    <source>
        <dbReference type="ARBA" id="ARBA00049551"/>
    </source>
</evidence>
<gene>
    <name evidence="20" type="primary">ND5</name>
</gene>
<feature type="transmembrane region" description="Helical" evidence="16">
    <location>
        <begin position="482"/>
        <end position="500"/>
    </location>
</feature>
<feature type="transmembrane region" description="Helical" evidence="16">
    <location>
        <begin position="555"/>
        <end position="572"/>
    </location>
</feature>
<keyword evidence="13 16" id="KW-0496">Mitochondrion</keyword>
<feature type="transmembrane region" description="Helical" evidence="16">
    <location>
        <begin position="240"/>
        <end position="259"/>
    </location>
</feature>
<evidence type="ECO:0000256" key="9">
    <source>
        <dbReference type="ARBA" id="ARBA00022982"/>
    </source>
</evidence>
<dbReference type="InterPro" id="IPR010934">
    <property type="entry name" value="NADH_DH_su5_C"/>
</dbReference>
<keyword evidence="10 16" id="KW-1133">Transmembrane helix</keyword>
<accession>A0A6B9IVW7</accession>
<evidence type="ECO:0000259" key="19">
    <source>
        <dbReference type="Pfam" id="PF06455"/>
    </source>
</evidence>
<dbReference type="GO" id="GO:0003954">
    <property type="term" value="F:NADH dehydrogenase activity"/>
    <property type="evidence" value="ECO:0007669"/>
    <property type="project" value="TreeGrafter"/>
</dbReference>
<evidence type="ECO:0000256" key="5">
    <source>
        <dbReference type="ARBA" id="ARBA00022660"/>
    </source>
</evidence>
<feature type="transmembrane region" description="Helical" evidence="16">
    <location>
        <begin position="51"/>
        <end position="75"/>
    </location>
</feature>
<feature type="transmembrane region" description="Helical" evidence="16">
    <location>
        <begin position="271"/>
        <end position="289"/>
    </location>
</feature>
<evidence type="ECO:0000256" key="6">
    <source>
        <dbReference type="ARBA" id="ARBA00022692"/>
    </source>
</evidence>
<keyword evidence="8" id="KW-1278">Translocase</keyword>
<organism evidence="20">
    <name type="scientific">Eisenia balatonica</name>
    <dbReference type="NCBI Taxonomy" id="1302598"/>
    <lineage>
        <taxon>Eukaryota</taxon>
        <taxon>Metazoa</taxon>
        <taxon>Spiralia</taxon>
        <taxon>Lophotrochozoa</taxon>
        <taxon>Annelida</taxon>
        <taxon>Clitellata</taxon>
        <taxon>Oligochaeta</taxon>
        <taxon>Crassiclitellata</taxon>
        <taxon>Lumbricina</taxon>
        <taxon>Lumbricidae</taxon>
        <taxon>Lumbricinae</taxon>
        <taxon>Eisenia</taxon>
    </lineage>
</organism>
<evidence type="ECO:0000256" key="8">
    <source>
        <dbReference type="ARBA" id="ARBA00022967"/>
    </source>
</evidence>
<evidence type="ECO:0000256" key="1">
    <source>
        <dbReference type="ARBA" id="ARBA00004448"/>
    </source>
</evidence>
<evidence type="ECO:0000313" key="20">
    <source>
        <dbReference type="EMBL" id="QGZ10070.1"/>
    </source>
</evidence>
<dbReference type="EMBL" id="MK642872">
    <property type="protein sequence ID" value="QGZ10070.1"/>
    <property type="molecule type" value="Genomic_DNA"/>
</dbReference>
<dbReference type="Pfam" id="PF00361">
    <property type="entry name" value="Proton_antipo_M"/>
    <property type="match status" value="1"/>
</dbReference>
<dbReference type="GO" id="GO:0015990">
    <property type="term" value="P:electron transport coupled proton transport"/>
    <property type="evidence" value="ECO:0007669"/>
    <property type="project" value="TreeGrafter"/>
</dbReference>
<comment type="catalytic activity">
    <reaction evidence="15 16">
        <text>a ubiquinone + NADH + 5 H(+)(in) = a ubiquinol + NAD(+) + 4 H(+)(out)</text>
        <dbReference type="Rhea" id="RHEA:29091"/>
        <dbReference type="Rhea" id="RHEA-COMP:9565"/>
        <dbReference type="Rhea" id="RHEA-COMP:9566"/>
        <dbReference type="ChEBI" id="CHEBI:15378"/>
        <dbReference type="ChEBI" id="CHEBI:16389"/>
        <dbReference type="ChEBI" id="CHEBI:17976"/>
        <dbReference type="ChEBI" id="CHEBI:57540"/>
        <dbReference type="ChEBI" id="CHEBI:57945"/>
        <dbReference type="EC" id="7.1.1.2"/>
    </reaction>
</comment>
<protein>
    <recommendedName>
        <fullName evidence="3 16">NADH-ubiquinone oxidoreductase chain 5</fullName>
        <ecNumber evidence="2 16">7.1.1.2</ecNumber>
    </recommendedName>
</protein>
<keyword evidence="7" id="KW-0999">Mitochondrion inner membrane</keyword>
<dbReference type="Pfam" id="PF00662">
    <property type="entry name" value="Proton_antipo_N"/>
    <property type="match status" value="1"/>
</dbReference>
<dbReference type="InterPro" id="IPR001516">
    <property type="entry name" value="Proton_antipo_N"/>
</dbReference>
<feature type="transmembrane region" description="Helical" evidence="16">
    <location>
        <begin position="114"/>
        <end position="132"/>
    </location>
</feature>
<dbReference type="PANTHER" id="PTHR42829">
    <property type="entry name" value="NADH-UBIQUINONE OXIDOREDUCTASE CHAIN 5"/>
    <property type="match status" value="1"/>
</dbReference>
<proteinExistence type="inferred from homology"/>
<evidence type="ECO:0000259" key="18">
    <source>
        <dbReference type="Pfam" id="PF00662"/>
    </source>
</evidence>
<sequence length="573" mass="63812">MLQNFQISLMASKLLWALFGVMLVPTTYVVFYNSTMLLEWSLLSISSTPIMLTLIMDPIGLMFSCVVIMISANVLKFSTIYMMDDKFINRFTFLVLLFVLSMNLLIFLPHLMMLLLGWDGLGIVSFILVIYYQNPKSLAAGMITALTNRIGDVMLLLAIAWTLNQGHWNILHMWVTSENSYQILAILVAAMTKSAQMPFSSWLPAAMAAPTPVSALVHSSTLVTAGVFLLIRFYSFMSSVWWFSSLLLFTAVLTTLMAGLSATTECDMKKIIALSTLSQLGMMMAAMGLNMVYLAFFHMLTHALFKALLFVCAGSFIHSHTHSQDLRWMGNLANQMPTASSCLILANLALCGFPFMSGFYSKDLIVEASMFYPHNLLMVILILLAVGLTSFYSIRFSLNVVWGVSSSSPYIHLEESNPLTTPMLILASMSVISGASIMWVAPMKQEMLIIPLYLKLMPLILVLLGASLAWMMSTSNQKSKSVLMQLPLTHYGSSMMWFLVPLSSQFVMKLPMFMSHNYLKLLDQAWLESLGGQGMNKLSLQTSNMVMSSSTPMPVNYLLASSIFTLTLFLLLP</sequence>
<evidence type="ECO:0000256" key="13">
    <source>
        <dbReference type="ARBA" id="ARBA00023128"/>
    </source>
</evidence>
<geneLocation type="mitochondrion" evidence="20"/>
<dbReference type="InterPro" id="IPR003945">
    <property type="entry name" value="NU5C-like"/>
</dbReference>
<feature type="transmembrane region" description="Helical" evidence="16">
    <location>
        <begin position="447"/>
        <end position="470"/>
    </location>
</feature>